<accession>A0A8J2EIN7</accession>
<keyword evidence="2" id="KW-1185">Reference proteome</keyword>
<evidence type="ECO:0000313" key="1">
    <source>
        <dbReference type="EMBL" id="CAG5074032.1"/>
    </source>
</evidence>
<dbReference type="Proteomes" id="UP000786811">
    <property type="component" value="Unassembled WGS sequence"/>
</dbReference>
<dbReference type="AlphaFoldDB" id="A0A8J2EIN7"/>
<protein>
    <submittedName>
        <fullName evidence="1">Uncharacterized protein</fullName>
    </submittedName>
</protein>
<sequence length="111" mass="12618">MCVDTNLLTLEERRICASILLVSGLLSNEIDCPRLLELIPILVPQRNLRSDQPFYPPRQRSNFILTSPINRLINACNYIVQQNSDIDLLGYQTRCSANALASIIINSRQFN</sequence>
<comment type="caution">
    <text evidence="1">The sequence shown here is derived from an EMBL/GenBank/DDBJ whole genome shotgun (WGS) entry which is preliminary data.</text>
</comment>
<gene>
    <name evidence="1" type="ORF">HICCMSTLAB_LOCUS804</name>
</gene>
<reference evidence="1" key="1">
    <citation type="submission" date="2021-04" db="EMBL/GenBank/DDBJ databases">
        <authorList>
            <person name="Chebbi M.A.C M."/>
        </authorList>
    </citation>
    <scope>NUCLEOTIDE SEQUENCE</scope>
</reference>
<proteinExistence type="predicted"/>
<dbReference type="EMBL" id="CAJNRD030001114">
    <property type="protein sequence ID" value="CAG5074032.1"/>
    <property type="molecule type" value="Genomic_DNA"/>
</dbReference>
<evidence type="ECO:0000313" key="2">
    <source>
        <dbReference type="Proteomes" id="UP000786811"/>
    </source>
</evidence>
<name>A0A8J2EIN7_COTCN</name>
<organism evidence="1 2">
    <name type="scientific">Cotesia congregata</name>
    <name type="common">Parasitoid wasp</name>
    <name type="synonym">Apanteles congregatus</name>
    <dbReference type="NCBI Taxonomy" id="51543"/>
    <lineage>
        <taxon>Eukaryota</taxon>
        <taxon>Metazoa</taxon>
        <taxon>Ecdysozoa</taxon>
        <taxon>Arthropoda</taxon>
        <taxon>Hexapoda</taxon>
        <taxon>Insecta</taxon>
        <taxon>Pterygota</taxon>
        <taxon>Neoptera</taxon>
        <taxon>Endopterygota</taxon>
        <taxon>Hymenoptera</taxon>
        <taxon>Apocrita</taxon>
        <taxon>Ichneumonoidea</taxon>
        <taxon>Braconidae</taxon>
        <taxon>Microgastrinae</taxon>
        <taxon>Cotesia</taxon>
    </lineage>
</organism>